<dbReference type="GO" id="GO:0016154">
    <property type="term" value="F:pyrimidine-nucleoside phosphorylase activity"/>
    <property type="evidence" value="ECO:0007669"/>
    <property type="project" value="UniProtKB-UniRule"/>
</dbReference>
<dbReference type="Proteomes" id="UP000588068">
    <property type="component" value="Unassembled WGS sequence"/>
</dbReference>
<dbReference type="EC" id="2.4.2.1" evidence="3"/>
<evidence type="ECO:0000313" key="5">
    <source>
        <dbReference type="Proteomes" id="UP000588068"/>
    </source>
</evidence>
<accession>A0A841HRK2</accession>
<dbReference type="SUPFAM" id="SSF51182">
    <property type="entry name" value="RmlC-like cupins"/>
    <property type="match status" value="1"/>
</dbReference>
<keyword evidence="2 3" id="KW-0808">Transferase</keyword>
<dbReference type="GO" id="GO:0005829">
    <property type="term" value="C:cytosol"/>
    <property type="evidence" value="ECO:0007669"/>
    <property type="project" value="TreeGrafter"/>
</dbReference>
<keyword evidence="1 3" id="KW-0328">Glycosyltransferase</keyword>
<comment type="catalytic activity">
    <reaction evidence="3">
        <text>xanthosine + phosphate = alpha-D-ribose 1-phosphate + xanthine</text>
        <dbReference type="Rhea" id="RHEA:27638"/>
        <dbReference type="ChEBI" id="CHEBI:17712"/>
        <dbReference type="ChEBI" id="CHEBI:18107"/>
        <dbReference type="ChEBI" id="CHEBI:43474"/>
        <dbReference type="ChEBI" id="CHEBI:57720"/>
        <dbReference type="EC" id="2.4.2.1"/>
    </reaction>
</comment>
<comment type="catalytic activity">
    <reaction evidence="3">
        <text>cytidine + phosphate = cytosine + alpha-D-ribose 1-phosphate</text>
        <dbReference type="Rhea" id="RHEA:52540"/>
        <dbReference type="ChEBI" id="CHEBI:16040"/>
        <dbReference type="ChEBI" id="CHEBI:17562"/>
        <dbReference type="ChEBI" id="CHEBI:43474"/>
        <dbReference type="ChEBI" id="CHEBI:57720"/>
        <dbReference type="EC" id="2.4.2.2"/>
    </reaction>
</comment>
<protein>
    <recommendedName>
        <fullName evidence="3">Pyrimidine/purine nucleoside phosphorylase</fullName>
        <ecNumber evidence="3">2.4.2.1</ecNumber>
        <ecNumber evidence="3">2.4.2.2</ecNumber>
    </recommendedName>
    <alternativeName>
        <fullName evidence="3">Adenosine phosphorylase</fullName>
    </alternativeName>
    <alternativeName>
        <fullName evidence="3">Cytidine phosphorylase</fullName>
    </alternativeName>
    <alternativeName>
        <fullName evidence="3">Guanosine phosphorylase</fullName>
    </alternativeName>
    <alternativeName>
        <fullName evidence="3">Inosine phosphorylase</fullName>
    </alternativeName>
    <alternativeName>
        <fullName evidence="3">Thymidine phosphorylase</fullName>
    </alternativeName>
    <alternativeName>
        <fullName evidence="3">Uridine phosphorylase</fullName>
    </alternativeName>
    <alternativeName>
        <fullName evidence="3">Xanthosine phosphorylase</fullName>
    </alternativeName>
</protein>
<comment type="catalytic activity">
    <reaction evidence="3">
        <text>uridine + phosphate = alpha-D-ribose 1-phosphate + uracil</text>
        <dbReference type="Rhea" id="RHEA:24388"/>
        <dbReference type="ChEBI" id="CHEBI:16704"/>
        <dbReference type="ChEBI" id="CHEBI:17568"/>
        <dbReference type="ChEBI" id="CHEBI:43474"/>
        <dbReference type="ChEBI" id="CHEBI:57720"/>
        <dbReference type="EC" id="2.4.2.2"/>
    </reaction>
</comment>
<evidence type="ECO:0000256" key="2">
    <source>
        <dbReference type="ARBA" id="ARBA00022679"/>
    </source>
</evidence>
<comment type="catalytic activity">
    <reaction evidence="3">
        <text>inosine + phosphate = alpha-D-ribose 1-phosphate + hypoxanthine</text>
        <dbReference type="Rhea" id="RHEA:27646"/>
        <dbReference type="ChEBI" id="CHEBI:17368"/>
        <dbReference type="ChEBI" id="CHEBI:17596"/>
        <dbReference type="ChEBI" id="CHEBI:43474"/>
        <dbReference type="ChEBI" id="CHEBI:57720"/>
        <dbReference type="EC" id="2.4.2.1"/>
    </reaction>
</comment>
<proteinExistence type="inferred from homology"/>
<dbReference type="InterPro" id="IPR011051">
    <property type="entry name" value="RmlC_Cupin_sf"/>
</dbReference>
<dbReference type="Gene3D" id="2.60.120.10">
    <property type="entry name" value="Jelly Rolls"/>
    <property type="match status" value="1"/>
</dbReference>
<dbReference type="PANTHER" id="PTHR36540:SF1">
    <property type="entry name" value="PYRIMIDINE_PURINE NUCLEOSIDE PHOSPHORYLASE"/>
    <property type="match status" value="1"/>
</dbReference>
<reference evidence="4 5" key="1">
    <citation type="submission" date="2020-08" db="EMBL/GenBank/DDBJ databases">
        <title>Genomic Encyclopedia of Type Strains, Phase IV (KMG-IV): sequencing the most valuable type-strain genomes for metagenomic binning, comparative biology and taxonomic classification.</title>
        <authorList>
            <person name="Goeker M."/>
        </authorList>
    </citation>
    <scope>NUCLEOTIDE SEQUENCE [LARGE SCALE GENOMIC DNA]</scope>
    <source>
        <strain evidence="4 5">DSM 26723</strain>
    </source>
</reference>
<dbReference type="GO" id="GO:0004731">
    <property type="term" value="F:purine-nucleoside phosphorylase activity"/>
    <property type="evidence" value="ECO:0007669"/>
    <property type="project" value="UniProtKB-UniRule"/>
</dbReference>
<dbReference type="InterPro" id="IPR009664">
    <property type="entry name" value="Ppnp"/>
</dbReference>
<comment type="catalytic activity">
    <reaction evidence="3">
        <text>a purine D-ribonucleoside + phosphate = a purine nucleobase + alpha-D-ribose 1-phosphate</text>
        <dbReference type="Rhea" id="RHEA:19805"/>
        <dbReference type="ChEBI" id="CHEBI:26386"/>
        <dbReference type="ChEBI" id="CHEBI:43474"/>
        <dbReference type="ChEBI" id="CHEBI:57720"/>
        <dbReference type="ChEBI" id="CHEBI:142355"/>
        <dbReference type="EC" id="2.4.2.1"/>
    </reaction>
</comment>
<dbReference type="PANTHER" id="PTHR36540">
    <property type="entry name" value="PYRIMIDINE/PURINE NUCLEOSIDE PHOSPHORYLASE"/>
    <property type="match status" value="1"/>
</dbReference>
<sequence length="95" mass="10091">MLKHNTYFDGRVQSVGFERNGLKATVGVIEPGEYHFGTGAAERMTVTSGQLKVKQAGGNDWVTYPQGTSFEVAANSGFDVQAVGGPAAYLCEFLG</sequence>
<comment type="catalytic activity">
    <reaction evidence="3">
        <text>thymidine + phosphate = 2-deoxy-alpha-D-ribose 1-phosphate + thymine</text>
        <dbReference type="Rhea" id="RHEA:16037"/>
        <dbReference type="ChEBI" id="CHEBI:17748"/>
        <dbReference type="ChEBI" id="CHEBI:17821"/>
        <dbReference type="ChEBI" id="CHEBI:43474"/>
        <dbReference type="ChEBI" id="CHEBI:57259"/>
        <dbReference type="EC" id="2.4.2.2"/>
    </reaction>
</comment>
<evidence type="ECO:0000313" key="4">
    <source>
        <dbReference type="EMBL" id="MBB6094850.1"/>
    </source>
</evidence>
<evidence type="ECO:0000256" key="3">
    <source>
        <dbReference type="HAMAP-Rule" id="MF_01537"/>
    </source>
</evidence>
<dbReference type="AlphaFoldDB" id="A0A841HRK2"/>
<keyword evidence="5" id="KW-1185">Reference proteome</keyword>
<dbReference type="HAMAP" id="MF_01537">
    <property type="entry name" value="Nucleos_phosphorylase_PpnP"/>
    <property type="match status" value="1"/>
</dbReference>
<comment type="catalytic activity">
    <reaction evidence="3">
        <text>adenosine + phosphate = alpha-D-ribose 1-phosphate + adenine</text>
        <dbReference type="Rhea" id="RHEA:27642"/>
        <dbReference type="ChEBI" id="CHEBI:16335"/>
        <dbReference type="ChEBI" id="CHEBI:16708"/>
        <dbReference type="ChEBI" id="CHEBI:43474"/>
        <dbReference type="ChEBI" id="CHEBI:57720"/>
        <dbReference type="EC" id="2.4.2.1"/>
    </reaction>
</comment>
<dbReference type="RefSeq" id="WP_184334245.1">
    <property type="nucleotide sequence ID" value="NZ_JACHHZ010000004.1"/>
</dbReference>
<comment type="function">
    <text evidence="3">Catalyzes the phosphorolysis of diverse nucleosides, yielding D-ribose 1-phosphate and the respective free bases. Can use uridine, adenosine, guanosine, cytidine, thymidine, inosine and xanthosine as substrates. Also catalyzes the reverse reactions.</text>
</comment>
<dbReference type="EC" id="2.4.2.2" evidence="3"/>
<organism evidence="4 5">
    <name type="scientific">Povalibacter uvarum</name>
    <dbReference type="NCBI Taxonomy" id="732238"/>
    <lineage>
        <taxon>Bacteria</taxon>
        <taxon>Pseudomonadati</taxon>
        <taxon>Pseudomonadota</taxon>
        <taxon>Gammaproteobacteria</taxon>
        <taxon>Steroidobacterales</taxon>
        <taxon>Steroidobacteraceae</taxon>
        <taxon>Povalibacter</taxon>
    </lineage>
</organism>
<dbReference type="InterPro" id="IPR014710">
    <property type="entry name" value="RmlC-like_jellyroll"/>
</dbReference>
<dbReference type="EMBL" id="JACHHZ010000004">
    <property type="protein sequence ID" value="MBB6094850.1"/>
    <property type="molecule type" value="Genomic_DNA"/>
</dbReference>
<comment type="catalytic activity">
    <reaction evidence="3">
        <text>guanosine + phosphate = alpha-D-ribose 1-phosphate + guanine</text>
        <dbReference type="Rhea" id="RHEA:13233"/>
        <dbReference type="ChEBI" id="CHEBI:16235"/>
        <dbReference type="ChEBI" id="CHEBI:16750"/>
        <dbReference type="ChEBI" id="CHEBI:43474"/>
        <dbReference type="ChEBI" id="CHEBI:57720"/>
        <dbReference type="EC" id="2.4.2.1"/>
    </reaction>
</comment>
<comment type="caution">
    <text evidence="4">The sequence shown here is derived from an EMBL/GenBank/DDBJ whole genome shotgun (WGS) entry which is preliminary data.</text>
</comment>
<dbReference type="Pfam" id="PF06865">
    <property type="entry name" value="Ppnp"/>
    <property type="match status" value="1"/>
</dbReference>
<comment type="similarity">
    <text evidence="3">Belongs to the nucleoside phosphorylase PpnP family.</text>
</comment>
<evidence type="ECO:0000256" key="1">
    <source>
        <dbReference type="ARBA" id="ARBA00022676"/>
    </source>
</evidence>
<name>A0A841HRK2_9GAMM</name>
<gene>
    <name evidence="3" type="primary">ppnP</name>
    <name evidence="4" type="ORF">HNQ60_003737</name>
</gene>